<keyword evidence="3" id="KW-1185">Reference proteome</keyword>
<accession>A0ABX0H0Z2</accession>
<proteinExistence type="predicted"/>
<evidence type="ECO:0000313" key="3">
    <source>
        <dbReference type="Proteomes" id="UP000800981"/>
    </source>
</evidence>
<protein>
    <recommendedName>
        <fullName evidence="4">WD40 repeat protein</fullName>
    </recommendedName>
</protein>
<evidence type="ECO:0000256" key="1">
    <source>
        <dbReference type="SAM" id="Phobius"/>
    </source>
</evidence>
<feature type="transmembrane region" description="Helical" evidence="1">
    <location>
        <begin position="40"/>
        <end position="63"/>
    </location>
</feature>
<dbReference type="RefSeq" id="WP_166283866.1">
    <property type="nucleotide sequence ID" value="NZ_JAANNP010000031.1"/>
</dbReference>
<dbReference type="Gene3D" id="2.120.10.30">
    <property type="entry name" value="TolB, C-terminal domain"/>
    <property type="match status" value="1"/>
</dbReference>
<comment type="caution">
    <text evidence="2">The sequence shown here is derived from an EMBL/GenBank/DDBJ whole genome shotgun (WGS) entry which is preliminary data.</text>
</comment>
<gene>
    <name evidence="2" type="ORF">G9H71_16865</name>
</gene>
<evidence type="ECO:0000313" key="2">
    <source>
        <dbReference type="EMBL" id="NHC15452.1"/>
    </source>
</evidence>
<reference evidence="2 3" key="1">
    <citation type="submission" date="2020-03" db="EMBL/GenBank/DDBJ databases">
        <title>Two novel Motilibacter sp.</title>
        <authorList>
            <person name="Liu S."/>
        </authorList>
    </citation>
    <scope>NUCLEOTIDE SEQUENCE [LARGE SCALE GENOMIC DNA]</scope>
    <source>
        <strain evidence="2 3">E257</strain>
    </source>
</reference>
<dbReference type="Proteomes" id="UP000800981">
    <property type="component" value="Unassembled WGS sequence"/>
</dbReference>
<evidence type="ECO:0008006" key="4">
    <source>
        <dbReference type="Google" id="ProtNLM"/>
    </source>
</evidence>
<dbReference type="EMBL" id="JAANNP010000031">
    <property type="protein sequence ID" value="NHC15452.1"/>
    <property type="molecule type" value="Genomic_DNA"/>
</dbReference>
<dbReference type="InterPro" id="IPR011042">
    <property type="entry name" value="6-blade_b-propeller_TolB-like"/>
</dbReference>
<keyword evidence="1" id="KW-0472">Membrane</keyword>
<organism evidence="2 3">
    <name type="scientific">Motilibacter deserti</name>
    <dbReference type="NCBI Taxonomy" id="2714956"/>
    <lineage>
        <taxon>Bacteria</taxon>
        <taxon>Bacillati</taxon>
        <taxon>Actinomycetota</taxon>
        <taxon>Actinomycetes</taxon>
        <taxon>Motilibacterales</taxon>
        <taxon>Motilibacteraceae</taxon>
        <taxon>Motilibacter</taxon>
    </lineage>
</organism>
<keyword evidence="1" id="KW-1133">Transmembrane helix</keyword>
<keyword evidence="1" id="KW-0812">Transmembrane</keyword>
<name>A0ABX0H0Z2_9ACTN</name>
<sequence length="401" mass="42272">MTTDVRDMLQDIAEAAPCRPDAWARNARSRAAQRRRRQRVVGAWTAVGTAAVVAVTAGATWPFSDRSSLPGAPYVIEDPGRSLPSVLDQPIAAAAALAVDGTRMFLVDAAGDGERSLPDHVGGHEVPDEVDAGCLPALSQDGSRLAWADCNVDHPVVTSLSVLTLSTGDVQRVPVTGPEFRSDVGGTANLSLVWSPDGTAIALLNANVAAVVELTDGRLTPVSEGFAMQAVWSPDSRRIAVFDNVLAPGAIGAGVFSRDLRTKVNVQALVPRQEVGGTWVWGPDGDTLSTSVLHDGKAEIILVPADGRGRVRRIELKGELAYSTGKVPSLRGWRGGRPVMHVFPPIEKRSPGGWVTYDPAAGQVEPLLAVENDVWVAQIPTDILADQPLGTVQARPTPAAS</sequence>
<dbReference type="SUPFAM" id="SSF82171">
    <property type="entry name" value="DPP6 N-terminal domain-like"/>
    <property type="match status" value="1"/>
</dbReference>